<organism evidence="4 5">
    <name type="scientific">Gilliamella apicola</name>
    <dbReference type="NCBI Taxonomy" id="1196095"/>
    <lineage>
        <taxon>Bacteria</taxon>
        <taxon>Pseudomonadati</taxon>
        <taxon>Pseudomonadota</taxon>
        <taxon>Gammaproteobacteria</taxon>
        <taxon>Orbales</taxon>
        <taxon>Orbaceae</taxon>
        <taxon>Gilliamella</taxon>
    </lineage>
</organism>
<evidence type="ECO:0000313" key="5">
    <source>
        <dbReference type="Proteomes" id="UP000247483"/>
    </source>
</evidence>
<dbReference type="Proteomes" id="UP000247483">
    <property type="component" value="Unassembled WGS sequence"/>
</dbReference>
<dbReference type="EMBL" id="QGLP01000007">
    <property type="protein sequence ID" value="PXZ03234.1"/>
    <property type="molecule type" value="Genomic_DNA"/>
</dbReference>
<feature type="domain" description="MmgE/PrpD N-terminal" evidence="2">
    <location>
        <begin position="20"/>
        <end position="244"/>
    </location>
</feature>
<evidence type="ECO:0000259" key="3">
    <source>
        <dbReference type="Pfam" id="PF19305"/>
    </source>
</evidence>
<sequence length="452" mass="50130">MHLGQQLSLLIKNTPIIAQQSLLDCAINGLIDYFASSLQASNEANVKKLLTWINDEGGHSRAWLIGQKELATRRQAALFNGFQAHCLDYDDVHSDIRGHPSAVILSALFASIRLDDSLSQLDGRRFLTAYVIGIEVMALLGQCVNPKHYEKGWHTTVTLGGIAATAAIGYLYDEPFLAQALTLAATQASGMRLLMGTPIKFLHAGLAAQHAIQAIDWLRAGISADKDFLDDNLGFLAIYGQGNDNLDLTGWAKPWKIVQPGLWFKTYSYCSAASYIADAGKLLYKHPKFNVDNIKHITLFFAPVNSDAALIYKTPLLAEQGRFSAEYILALILLGIPIDFQQFGATPIAENIQKLMQKMQRSYDIQLPPHPDAYNKRYVVIEIVFDNNQKISQRIDVPKGSPKNPYSQQELAAKLFTALQNDVKAQQLLTDIHALANGMDIKQLLLSHWQTL</sequence>
<dbReference type="InterPro" id="IPR042188">
    <property type="entry name" value="MmgE/PrpD_sf_2"/>
</dbReference>
<dbReference type="InterPro" id="IPR005656">
    <property type="entry name" value="MmgE_PrpD"/>
</dbReference>
<evidence type="ECO:0000313" key="4">
    <source>
        <dbReference type="EMBL" id="PXZ03234.1"/>
    </source>
</evidence>
<dbReference type="Pfam" id="PF03972">
    <property type="entry name" value="MmgE_PrpD_N"/>
    <property type="match status" value="1"/>
</dbReference>
<dbReference type="InterPro" id="IPR042183">
    <property type="entry name" value="MmgE/PrpD_sf_1"/>
</dbReference>
<dbReference type="Pfam" id="PF19305">
    <property type="entry name" value="MmgE_PrpD_C"/>
    <property type="match status" value="1"/>
</dbReference>
<gene>
    <name evidence="4" type="ORF">DKK79_12330</name>
</gene>
<dbReference type="PANTHER" id="PTHR16943:SF8">
    <property type="entry name" value="2-METHYLCITRATE DEHYDRATASE"/>
    <property type="match status" value="1"/>
</dbReference>
<dbReference type="Gene3D" id="1.10.4100.10">
    <property type="entry name" value="2-methylcitrate dehydratase PrpD"/>
    <property type="match status" value="1"/>
</dbReference>
<dbReference type="InterPro" id="IPR036148">
    <property type="entry name" value="MmgE/PrpD_sf"/>
</dbReference>
<dbReference type="GO" id="GO:0016829">
    <property type="term" value="F:lyase activity"/>
    <property type="evidence" value="ECO:0007669"/>
    <property type="project" value="InterPro"/>
</dbReference>
<evidence type="ECO:0000256" key="1">
    <source>
        <dbReference type="ARBA" id="ARBA00006174"/>
    </source>
</evidence>
<evidence type="ECO:0000259" key="2">
    <source>
        <dbReference type="Pfam" id="PF03972"/>
    </source>
</evidence>
<dbReference type="RefSeq" id="WP_110424343.1">
    <property type="nucleotide sequence ID" value="NZ_QGLP01000007.1"/>
</dbReference>
<evidence type="ECO:0008006" key="6">
    <source>
        <dbReference type="Google" id="ProtNLM"/>
    </source>
</evidence>
<feature type="domain" description="MmgE/PrpD C-terminal" evidence="3">
    <location>
        <begin position="267"/>
        <end position="426"/>
    </location>
</feature>
<accession>A0A2V4DUX3</accession>
<reference evidence="4 5" key="1">
    <citation type="submission" date="2018-05" db="EMBL/GenBank/DDBJ databases">
        <title>Reference genomes for bee gut microbiota database.</title>
        <authorList>
            <person name="Ellegaard K.M."/>
        </authorList>
    </citation>
    <scope>NUCLEOTIDE SEQUENCE [LARGE SCALE GENOMIC DNA]</scope>
    <source>
        <strain evidence="4 5">ESL0177</strain>
    </source>
</reference>
<dbReference type="InterPro" id="IPR045337">
    <property type="entry name" value="MmgE_PrpD_C"/>
</dbReference>
<name>A0A2V4DUX3_9GAMM</name>
<dbReference type="AlphaFoldDB" id="A0A2V4DUX3"/>
<dbReference type="Gene3D" id="3.30.1330.120">
    <property type="entry name" value="2-methylcitrate dehydratase PrpD"/>
    <property type="match status" value="1"/>
</dbReference>
<comment type="similarity">
    <text evidence="1">Belongs to the PrpD family.</text>
</comment>
<protein>
    <recommendedName>
        <fullName evidence="6">MmgE/PrpD family protein</fullName>
    </recommendedName>
</protein>
<comment type="caution">
    <text evidence="4">The sequence shown here is derived from an EMBL/GenBank/DDBJ whole genome shotgun (WGS) entry which is preliminary data.</text>
</comment>
<dbReference type="InterPro" id="IPR045336">
    <property type="entry name" value="MmgE_PrpD_N"/>
</dbReference>
<proteinExistence type="inferred from homology"/>
<dbReference type="PANTHER" id="PTHR16943">
    <property type="entry name" value="2-METHYLCITRATE DEHYDRATASE-RELATED"/>
    <property type="match status" value="1"/>
</dbReference>
<dbReference type="SUPFAM" id="SSF103378">
    <property type="entry name" value="2-methylcitrate dehydratase PrpD"/>
    <property type="match status" value="1"/>
</dbReference>